<organism evidence="1 2">
    <name type="scientific">Fusobacterium phage Fnu1</name>
    <dbReference type="NCBI Taxonomy" id="2530024"/>
    <lineage>
        <taxon>Viruses</taxon>
        <taxon>Duplodnaviria</taxon>
        <taxon>Heunggongvirae</taxon>
        <taxon>Uroviricota</taxon>
        <taxon>Caudoviricetes</taxon>
        <taxon>Latrobevirus</taxon>
        <taxon>Latrobevirus FNU1</taxon>
    </lineage>
</organism>
<evidence type="ECO:0000313" key="2">
    <source>
        <dbReference type="Proteomes" id="UP000292160"/>
    </source>
</evidence>
<keyword evidence="2" id="KW-1185">Reference proteome</keyword>
<dbReference type="RefSeq" id="YP_010082851.1">
    <property type="nucleotide sequence ID" value="NC_055035.1"/>
</dbReference>
<reference evidence="1 2" key="1">
    <citation type="submission" date="2019-02" db="EMBL/GenBank/DDBJ databases">
        <title>Genomic, morphological and functional characterisation of novel bacteriophage Fnu1 capable of disrupt Fusobacterium nucleatum biofilm.</title>
        <authorList>
            <person name="Kabwe M."/>
            <person name="Brown T.L."/>
            <person name="Dashper S."/>
            <person name="Speirs L."/>
            <person name="Ku H."/>
            <person name="Petrovski S."/>
            <person name="Chan H.T."/>
            <person name="Lock P."/>
            <person name="Tucci J."/>
        </authorList>
    </citation>
    <scope>NUCLEOTIDE SEQUENCE [LARGE SCALE GENOMIC DNA]</scope>
</reference>
<accession>A0A481W7I7</accession>
<dbReference type="KEGG" id="vg:65071859"/>
<dbReference type="EMBL" id="MK554696">
    <property type="protein sequence ID" value="QBJ04212.1"/>
    <property type="molecule type" value="Genomic_DNA"/>
</dbReference>
<evidence type="ECO:0000313" key="1">
    <source>
        <dbReference type="EMBL" id="QBJ04212.1"/>
    </source>
</evidence>
<name>A0A481W7I7_9CAUD</name>
<protein>
    <submittedName>
        <fullName evidence="1">Uncharacterized protein</fullName>
    </submittedName>
</protein>
<dbReference type="Proteomes" id="UP000292160">
    <property type="component" value="Segment"/>
</dbReference>
<sequence>MKTKKIFVLEQGQYRDKGEVLNDFIIKMEKEFNIKLLRKANYINVALAEFTQNFLVEVFDREDKNFNIKVSKFI</sequence>
<proteinExistence type="predicted"/>
<dbReference type="GeneID" id="65071859"/>